<dbReference type="SUPFAM" id="SSF52540">
    <property type="entry name" value="P-loop containing nucleoside triphosphate hydrolases"/>
    <property type="match status" value="1"/>
</dbReference>
<dbReference type="PROSITE" id="PS50893">
    <property type="entry name" value="ABC_TRANSPORTER_2"/>
    <property type="match status" value="1"/>
</dbReference>
<dbReference type="PANTHER" id="PTHR42939">
    <property type="entry name" value="ABC TRANSPORTER ATP-BINDING PROTEIN ALBC-RELATED"/>
    <property type="match status" value="1"/>
</dbReference>
<accession>A0A494ZRP9</accession>
<dbReference type="GO" id="GO:0016887">
    <property type="term" value="F:ATP hydrolysis activity"/>
    <property type="evidence" value="ECO:0007669"/>
    <property type="project" value="InterPro"/>
</dbReference>
<evidence type="ECO:0000256" key="2">
    <source>
        <dbReference type="ARBA" id="ARBA00022741"/>
    </source>
</evidence>
<dbReference type="Gene3D" id="3.40.50.300">
    <property type="entry name" value="P-loop containing nucleotide triphosphate hydrolases"/>
    <property type="match status" value="1"/>
</dbReference>
<gene>
    <name evidence="5" type="ORF">D8M06_19355</name>
</gene>
<protein>
    <submittedName>
        <fullName evidence="5">ABC transporter ATP-binding protein</fullName>
    </submittedName>
</protein>
<name>A0A494ZRP9_9BACI</name>
<feature type="domain" description="ABC transporter" evidence="4">
    <location>
        <begin position="1"/>
        <end position="233"/>
    </location>
</feature>
<evidence type="ECO:0000313" key="6">
    <source>
        <dbReference type="Proteomes" id="UP000269301"/>
    </source>
</evidence>
<evidence type="ECO:0000313" key="5">
    <source>
        <dbReference type="EMBL" id="RKQ28125.1"/>
    </source>
</evidence>
<comment type="caution">
    <text evidence="5">The sequence shown here is derived from an EMBL/GenBank/DDBJ whole genome shotgun (WGS) entry which is preliminary data.</text>
</comment>
<keyword evidence="1" id="KW-0813">Transport</keyword>
<reference evidence="5 6" key="1">
    <citation type="journal article" date="2016" name="Int. J. Syst. Evol. Microbiol.">
        <title>Oceanobacillus halophilus sp. nov., a novel moderately halophilic bacterium from a hypersaline lake.</title>
        <authorList>
            <person name="Amoozegar M.A."/>
            <person name="Bagheri M."/>
            <person name="Makhdoumi A."/>
            <person name="Nikou M.M."/>
            <person name="Fazeli S.A.S."/>
            <person name="Schumann P."/>
            <person name="Sproer C."/>
            <person name="Sanchez-Porro C."/>
            <person name="Ventosa A."/>
        </authorList>
    </citation>
    <scope>NUCLEOTIDE SEQUENCE [LARGE SCALE GENOMIC DNA]</scope>
    <source>
        <strain evidence="5 6">DSM 23996</strain>
    </source>
</reference>
<dbReference type="SMART" id="SM00382">
    <property type="entry name" value="AAA"/>
    <property type="match status" value="1"/>
</dbReference>
<dbReference type="EMBL" id="RBZP01000036">
    <property type="protein sequence ID" value="RKQ28125.1"/>
    <property type="molecule type" value="Genomic_DNA"/>
</dbReference>
<keyword evidence="2" id="KW-0547">Nucleotide-binding</keyword>
<dbReference type="CDD" id="cd03230">
    <property type="entry name" value="ABC_DR_subfamily_A"/>
    <property type="match status" value="1"/>
</dbReference>
<keyword evidence="6" id="KW-1185">Reference proteome</keyword>
<dbReference type="InterPro" id="IPR051782">
    <property type="entry name" value="ABC_Transporter_VariousFunc"/>
</dbReference>
<dbReference type="InterPro" id="IPR003593">
    <property type="entry name" value="AAA+_ATPase"/>
</dbReference>
<keyword evidence="3 5" id="KW-0067">ATP-binding</keyword>
<dbReference type="InterPro" id="IPR027417">
    <property type="entry name" value="P-loop_NTPase"/>
</dbReference>
<dbReference type="Pfam" id="PF00005">
    <property type="entry name" value="ABC_tran"/>
    <property type="match status" value="1"/>
</dbReference>
<dbReference type="AlphaFoldDB" id="A0A494ZRP9"/>
<evidence type="ECO:0000256" key="3">
    <source>
        <dbReference type="ARBA" id="ARBA00022840"/>
    </source>
</evidence>
<organism evidence="5 6">
    <name type="scientific">Oceanobacillus halophilus</name>
    <dbReference type="NCBI Taxonomy" id="930130"/>
    <lineage>
        <taxon>Bacteria</taxon>
        <taxon>Bacillati</taxon>
        <taxon>Bacillota</taxon>
        <taxon>Bacilli</taxon>
        <taxon>Bacillales</taxon>
        <taxon>Bacillaceae</taxon>
        <taxon>Oceanobacillus</taxon>
    </lineage>
</organism>
<proteinExistence type="predicted"/>
<dbReference type="Proteomes" id="UP000269301">
    <property type="component" value="Unassembled WGS sequence"/>
</dbReference>
<dbReference type="PANTHER" id="PTHR42939:SF1">
    <property type="entry name" value="ABC TRANSPORTER ATP-BINDING PROTEIN ALBC-RELATED"/>
    <property type="match status" value="1"/>
</dbReference>
<dbReference type="InterPro" id="IPR003439">
    <property type="entry name" value="ABC_transporter-like_ATP-bd"/>
</dbReference>
<sequence>MNMNTLLLEVEGLTKEYENYSLGPIDFKVEAGMIVGLVGANGSGKSTFFRVLMRVIQEDKGRIEFFGKDLHTNETEIKQNIGYVGELLDVYEYLTIEELASLIYYWYPSWNKDRFEYLAKRYEINKKEKYGKCSKGTKKKVEFIFSLCPDSWLLLLDEPTAGVDIVSQRKIKEDLMKYMDDGDKAIVLATHNTEELNQLCDSIYVLRHGKISDTLNKDDIYENWSRVWVSRIPETIKNHISIINTSLTPPQIVTNNIQSVEEFLKKEEITINHTQRLSLEEVLEYLIE</sequence>
<evidence type="ECO:0000256" key="1">
    <source>
        <dbReference type="ARBA" id="ARBA00022448"/>
    </source>
</evidence>
<evidence type="ECO:0000259" key="4">
    <source>
        <dbReference type="PROSITE" id="PS50893"/>
    </source>
</evidence>
<dbReference type="GO" id="GO:0005524">
    <property type="term" value="F:ATP binding"/>
    <property type="evidence" value="ECO:0007669"/>
    <property type="project" value="UniProtKB-KW"/>
</dbReference>